<sequence>MNIEDLNSLHRRAADLNQRVRDAACRGRHQRDEILNRRVNRTTLDEYMTACHELIFSGFAVETDTRELSLGYAEMPKDKPCPKLKPWVDFIDQQKLTFGKLYDALGSETRVFENRDVMERLWKGLSPRKPIGDETFFRFFMRDSFEKPVAHIISELAKIENVREAFGLEDGIEFAEKQDFVIDTSGAAYDGHMPFPCTPGSYVDRKDEASSAQLQVVCVVEWKLPHMLTTPRLRAGLREMDVFEEVANRESMLPACGDSTARFRYHAEKLTAYALTDAYDQMINEGIEYGLVTTGEATVFLKVNWDEPGTLYYHLAEFGPKVMAYLSDDPICTAVGQHLAFILMILGQQSQHTREERRRAVAGLKTWKADFVDLWRSIPESERWVSPENCLEPMTYEGVDRSPKFPASEECDDTLVNEDCDETLVNEDCDETLVNENESPESSGDESTSWVDLGDGGDWSFV</sequence>
<dbReference type="Proteomes" id="UP000288429">
    <property type="component" value="Unassembled WGS sequence"/>
</dbReference>
<comment type="caution">
    <text evidence="2">The sequence shown here is derived from an EMBL/GenBank/DDBJ whole genome shotgun (WGS) entry which is preliminary data.</text>
</comment>
<feature type="region of interest" description="Disordered" evidence="1">
    <location>
        <begin position="431"/>
        <end position="462"/>
    </location>
</feature>
<dbReference type="EMBL" id="NIZV01000014">
    <property type="protein sequence ID" value="RSM19261.1"/>
    <property type="molecule type" value="Genomic_DNA"/>
</dbReference>
<organism evidence="2 3">
    <name type="scientific">Fusarium ambrosium</name>
    <dbReference type="NCBI Taxonomy" id="131363"/>
    <lineage>
        <taxon>Eukaryota</taxon>
        <taxon>Fungi</taxon>
        <taxon>Dikarya</taxon>
        <taxon>Ascomycota</taxon>
        <taxon>Pezizomycotina</taxon>
        <taxon>Sordariomycetes</taxon>
        <taxon>Hypocreomycetidae</taxon>
        <taxon>Hypocreales</taxon>
        <taxon>Nectriaceae</taxon>
        <taxon>Fusarium</taxon>
        <taxon>Fusarium solani species complex</taxon>
    </lineage>
</organism>
<evidence type="ECO:0000313" key="2">
    <source>
        <dbReference type="EMBL" id="RSM19261.1"/>
    </source>
</evidence>
<keyword evidence="3" id="KW-1185">Reference proteome</keyword>
<feature type="compositionally biased region" description="Polar residues" evidence="1">
    <location>
        <begin position="434"/>
        <end position="450"/>
    </location>
</feature>
<name>A0A428UY80_9HYPO</name>
<protein>
    <submittedName>
        <fullName evidence="2">Uncharacterized protein</fullName>
    </submittedName>
</protein>
<evidence type="ECO:0000313" key="3">
    <source>
        <dbReference type="Proteomes" id="UP000288429"/>
    </source>
</evidence>
<reference evidence="2 3" key="1">
    <citation type="submission" date="2017-06" db="EMBL/GenBank/DDBJ databases">
        <title>Cmopartive genomic analysis of Ambrosia Fusariam Clade fungi.</title>
        <authorList>
            <person name="Stajich J.E."/>
            <person name="Carrillo J."/>
            <person name="Kijimoto T."/>
            <person name="Eskalen A."/>
            <person name="O'Donnell K."/>
            <person name="Kasson M."/>
        </authorList>
    </citation>
    <scope>NUCLEOTIDE SEQUENCE [LARGE SCALE GENOMIC DNA]</scope>
    <source>
        <strain evidence="2 3">NRRL 20438</strain>
    </source>
</reference>
<evidence type="ECO:0000256" key="1">
    <source>
        <dbReference type="SAM" id="MobiDB-lite"/>
    </source>
</evidence>
<dbReference type="AlphaFoldDB" id="A0A428UY80"/>
<gene>
    <name evidence="2" type="ORF">CDV31_001938</name>
</gene>
<accession>A0A428UY80</accession>
<proteinExistence type="predicted"/>